<protein>
    <recommendedName>
        <fullName evidence="4">HTH marR-type domain-containing protein</fullName>
    </recommendedName>
</protein>
<keyword evidence="3" id="KW-0804">Transcription</keyword>
<feature type="domain" description="HTH marR-type" evidence="4">
    <location>
        <begin position="9"/>
        <end position="140"/>
    </location>
</feature>
<keyword evidence="6" id="KW-1185">Reference proteome</keyword>
<dbReference type="Pfam" id="PF12802">
    <property type="entry name" value="MarR_2"/>
    <property type="match status" value="1"/>
</dbReference>
<evidence type="ECO:0000313" key="6">
    <source>
        <dbReference type="Proteomes" id="UP001428817"/>
    </source>
</evidence>
<organism evidence="5 6">
    <name type="scientific">Pseudonocardia eucalypti</name>
    <dbReference type="NCBI Taxonomy" id="648755"/>
    <lineage>
        <taxon>Bacteria</taxon>
        <taxon>Bacillati</taxon>
        <taxon>Actinomycetota</taxon>
        <taxon>Actinomycetes</taxon>
        <taxon>Pseudonocardiales</taxon>
        <taxon>Pseudonocardiaceae</taxon>
        <taxon>Pseudonocardia</taxon>
    </lineage>
</organism>
<dbReference type="EMBL" id="BAABJP010000001">
    <property type="protein sequence ID" value="GAA5146381.1"/>
    <property type="molecule type" value="Genomic_DNA"/>
</dbReference>
<evidence type="ECO:0000259" key="4">
    <source>
        <dbReference type="PROSITE" id="PS50995"/>
    </source>
</evidence>
<dbReference type="Gene3D" id="1.10.10.10">
    <property type="entry name" value="Winged helix-like DNA-binding domain superfamily/Winged helix DNA-binding domain"/>
    <property type="match status" value="1"/>
</dbReference>
<gene>
    <name evidence="5" type="ORF">GCM10023321_05750</name>
</gene>
<evidence type="ECO:0000256" key="2">
    <source>
        <dbReference type="ARBA" id="ARBA00023125"/>
    </source>
</evidence>
<comment type="caution">
    <text evidence="5">The sequence shown here is derived from an EMBL/GenBank/DDBJ whole genome shotgun (WGS) entry which is preliminary data.</text>
</comment>
<dbReference type="RefSeq" id="WP_185058812.1">
    <property type="nucleotide sequence ID" value="NZ_BAABJP010000001.1"/>
</dbReference>
<dbReference type="InterPro" id="IPR036390">
    <property type="entry name" value="WH_DNA-bd_sf"/>
</dbReference>
<dbReference type="InterPro" id="IPR000835">
    <property type="entry name" value="HTH_MarR-typ"/>
</dbReference>
<accession>A0ABP9PGW6</accession>
<sequence length="143" mass="15337">MTAAVELREVLATVRITQVSHHLERHLDRALMAHQLSFRRYVTLSVIAEAGQVSRADLARILQISPQAVGGVVRRLLSAGLVKRRGSEPGLPLEISITPAGEAALAASTPIAHAAERAALADLPAESRAVLRQALESMLHALY</sequence>
<keyword evidence="2" id="KW-0238">DNA-binding</keyword>
<dbReference type="PANTHER" id="PTHR42756">
    <property type="entry name" value="TRANSCRIPTIONAL REGULATOR, MARR"/>
    <property type="match status" value="1"/>
</dbReference>
<proteinExistence type="predicted"/>
<dbReference type="SUPFAM" id="SSF46785">
    <property type="entry name" value="Winged helix' DNA-binding domain"/>
    <property type="match status" value="1"/>
</dbReference>
<keyword evidence="1" id="KW-0805">Transcription regulation</keyword>
<dbReference type="SMART" id="SM00347">
    <property type="entry name" value="HTH_MARR"/>
    <property type="match status" value="1"/>
</dbReference>
<dbReference type="PANTHER" id="PTHR42756:SF1">
    <property type="entry name" value="TRANSCRIPTIONAL REPRESSOR OF EMRAB OPERON"/>
    <property type="match status" value="1"/>
</dbReference>
<dbReference type="InterPro" id="IPR036388">
    <property type="entry name" value="WH-like_DNA-bd_sf"/>
</dbReference>
<name>A0ABP9PGW6_9PSEU</name>
<dbReference type="PROSITE" id="PS50995">
    <property type="entry name" value="HTH_MARR_2"/>
    <property type="match status" value="1"/>
</dbReference>
<dbReference type="Proteomes" id="UP001428817">
    <property type="component" value="Unassembled WGS sequence"/>
</dbReference>
<reference evidence="6" key="1">
    <citation type="journal article" date="2019" name="Int. J. Syst. Evol. Microbiol.">
        <title>The Global Catalogue of Microorganisms (GCM) 10K type strain sequencing project: providing services to taxonomists for standard genome sequencing and annotation.</title>
        <authorList>
            <consortium name="The Broad Institute Genomics Platform"/>
            <consortium name="The Broad Institute Genome Sequencing Center for Infectious Disease"/>
            <person name="Wu L."/>
            <person name="Ma J."/>
        </authorList>
    </citation>
    <scope>NUCLEOTIDE SEQUENCE [LARGE SCALE GENOMIC DNA]</scope>
    <source>
        <strain evidence="6">JCM 18303</strain>
    </source>
</reference>
<evidence type="ECO:0000256" key="3">
    <source>
        <dbReference type="ARBA" id="ARBA00023163"/>
    </source>
</evidence>
<evidence type="ECO:0000313" key="5">
    <source>
        <dbReference type="EMBL" id="GAA5146381.1"/>
    </source>
</evidence>
<evidence type="ECO:0000256" key="1">
    <source>
        <dbReference type="ARBA" id="ARBA00023015"/>
    </source>
</evidence>